<dbReference type="GO" id="GO:0006508">
    <property type="term" value="P:proteolysis"/>
    <property type="evidence" value="ECO:0007669"/>
    <property type="project" value="UniProtKB-KW"/>
</dbReference>
<dbReference type="InterPro" id="IPR003675">
    <property type="entry name" value="Rce1/LyrA-like_dom"/>
</dbReference>
<gene>
    <name evidence="2" type="ORF">C3E78_09155</name>
</gene>
<dbReference type="OrthoDB" id="4407663at2"/>
<dbReference type="KEGG" id="aez:C3E78_09155"/>
<accession>A0A5F2EP65</accession>
<protein>
    <submittedName>
        <fullName evidence="2">CPBP family intramembrane metalloprotease</fullName>
    </submittedName>
</protein>
<proteinExistence type="predicted"/>
<feature type="domain" description="CAAX prenyl protease 2/Lysostaphin resistance protein A-like" evidence="1">
    <location>
        <begin position="145"/>
        <end position="230"/>
    </location>
</feature>
<evidence type="ECO:0000313" key="3">
    <source>
        <dbReference type="Proteomes" id="UP000244384"/>
    </source>
</evidence>
<sequence>MSPSPRDLARRLVALAPRELREKVPRDHLESDEAFHRRRRVVGGVSVAGAGLLGRSLASEPDSTEFYALTLGVAGTWTAGAFASGPLHLGWEQGDDNQLRRPLATPVVLGVAAFGAFYGAALVCRRIPVLNRALTDILAFADQGSAPLVTATTFANGAAEEVFFRGALYAAAGTHHPVAKSTAVYALATTATRNPALVLAGTAMGTLFALQRRASGGIQAPLLTHLTWSALMLRFMPPLFRRDGHDTVDTNRPPRV</sequence>
<accession>A0A2S0WM11</accession>
<keyword evidence="3" id="KW-1185">Reference proteome</keyword>
<keyword evidence="2" id="KW-0482">Metalloprotease</keyword>
<dbReference type="EMBL" id="CP026952">
    <property type="protein sequence ID" value="AWB92355.1"/>
    <property type="molecule type" value="Genomic_DNA"/>
</dbReference>
<dbReference type="GO" id="GO:0004175">
    <property type="term" value="F:endopeptidase activity"/>
    <property type="evidence" value="ECO:0007669"/>
    <property type="project" value="UniProtKB-ARBA"/>
</dbReference>
<keyword evidence="2" id="KW-0378">Hydrolase</keyword>
<evidence type="ECO:0000259" key="1">
    <source>
        <dbReference type="Pfam" id="PF02517"/>
    </source>
</evidence>
<dbReference type="Pfam" id="PF02517">
    <property type="entry name" value="Rce1-like"/>
    <property type="match status" value="1"/>
</dbReference>
<dbReference type="GO" id="GO:0008237">
    <property type="term" value="F:metallopeptidase activity"/>
    <property type="evidence" value="ECO:0007669"/>
    <property type="project" value="UniProtKB-KW"/>
</dbReference>
<evidence type="ECO:0000313" key="2">
    <source>
        <dbReference type="EMBL" id="AWB92355.1"/>
    </source>
</evidence>
<dbReference type="GO" id="GO:0080120">
    <property type="term" value="P:CAAX-box protein maturation"/>
    <property type="evidence" value="ECO:0007669"/>
    <property type="project" value="UniProtKB-ARBA"/>
</dbReference>
<dbReference type="RefSeq" id="WP_108578000.1">
    <property type="nucleotide sequence ID" value="NZ_CP026952.1"/>
</dbReference>
<name>A0A2S0WM11_9ACTN</name>
<keyword evidence="2" id="KW-0645">Protease</keyword>
<reference evidence="3" key="1">
    <citation type="submission" date="2018-01" db="EMBL/GenBank/DDBJ databases">
        <authorList>
            <person name="Li J."/>
        </authorList>
    </citation>
    <scope>NUCLEOTIDE SEQUENCE [LARGE SCALE GENOMIC DNA]</scope>
    <source>
        <strain evidence="3">592</strain>
    </source>
</reference>
<dbReference type="AlphaFoldDB" id="A0A2S0WM11"/>
<dbReference type="Proteomes" id="UP000244384">
    <property type="component" value="Chromosome"/>
</dbReference>
<organism evidence="2 3">
    <name type="scientific">Aeromicrobium chenweiae</name>
    <dbReference type="NCBI Taxonomy" id="2079793"/>
    <lineage>
        <taxon>Bacteria</taxon>
        <taxon>Bacillati</taxon>
        <taxon>Actinomycetota</taxon>
        <taxon>Actinomycetes</taxon>
        <taxon>Propionibacteriales</taxon>
        <taxon>Nocardioidaceae</taxon>
        <taxon>Aeromicrobium</taxon>
    </lineage>
</organism>